<dbReference type="AlphaFoldDB" id="A0AA38CT78"/>
<name>A0AA38CT78_TAXCH</name>
<evidence type="ECO:0000313" key="2">
    <source>
        <dbReference type="EMBL" id="KAH9304243.1"/>
    </source>
</evidence>
<reference evidence="2 3" key="1">
    <citation type="journal article" date="2021" name="Nat. Plants">
        <title>The Taxus genome provides insights into paclitaxel biosynthesis.</title>
        <authorList>
            <person name="Xiong X."/>
            <person name="Gou J."/>
            <person name="Liao Q."/>
            <person name="Li Y."/>
            <person name="Zhou Q."/>
            <person name="Bi G."/>
            <person name="Li C."/>
            <person name="Du R."/>
            <person name="Wang X."/>
            <person name="Sun T."/>
            <person name="Guo L."/>
            <person name="Liang H."/>
            <person name="Lu P."/>
            <person name="Wu Y."/>
            <person name="Zhang Z."/>
            <person name="Ro D.K."/>
            <person name="Shang Y."/>
            <person name="Huang S."/>
            <person name="Yan J."/>
        </authorList>
    </citation>
    <scope>NUCLEOTIDE SEQUENCE [LARGE SCALE GENOMIC DNA]</scope>
    <source>
        <strain evidence="2">Ta-2019</strain>
    </source>
</reference>
<dbReference type="EMBL" id="JAHRHJ020000008">
    <property type="protein sequence ID" value="KAH9304243.1"/>
    <property type="molecule type" value="Genomic_DNA"/>
</dbReference>
<evidence type="ECO:0000256" key="1">
    <source>
        <dbReference type="SAM" id="MobiDB-lite"/>
    </source>
</evidence>
<feature type="compositionally biased region" description="Polar residues" evidence="1">
    <location>
        <begin position="13"/>
        <end position="22"/>
    </location>
</feature>
<organism evidence="2 3">
    <name type="scientific">Taxus chinensis</name>
    <name type="common">Chinese yew</name>
    <name type="synonym">Taxus wallichiana var. chinensis</name>
    <dbReference type="NCBI Taxonomy" id="29808"/>
    <lineage>
        <taxon>Eukaryota</taxon>
        <taxon>Viridiplantae</taxon>
        <taxon>Streptophyta</taxon>
        <taxon>Embryophyta</taxon>
        <taxon>Tracheophyta</taxon>
        <taxon>Spermatophyta</taxon>
        <taxon>Pinopsida</taxon>
        <taxon>Pinidae</taxon>
        <taxon>Conifers II</taxon>
        <taxon>Cupressales</taxon>
        <taxon>Taxaceae</taxon>
        <taxon>Taxus</taxon>
    </lineage>
</organism>
<feature type="non-terminal residue" evidence="2">
    <location>
        <position position="120"/>
    </location>
</feature>
<sequence length="120" mass="13667">NDNEDDDHDLTSENDASSTKIQYPILVSQQGRGSILKGRIPKSINHSEDEDNCQIFGAGIFRLFRSIKSAHRQRSSRRTPVFHDRVCESLNSDNNSANSEIIMEGSYGQIREQWEEATLR</sequence>
<dbReference type="Proteomes" id="UP000824469">
    <property type="component" value="Unassembled WGS sequence"/>
</dbReference>
<proteinExistence type="predicted"/>
<feature type="region of interest" description="Disordered" evidence="1">
    <location>
        <begin position="1"/>
        <end position="22"/>
    </location>
</feature>
<evidence type="ECO:0000313" key="3">
    <source>
        <dbReference type="Proteomes" id="UP000824469"/>
    </source>
</evidence>
<protein>
    <submittedName>
        <fullName evidence="2">Uncharacterized protein</fullName>
    </submittedName>
</protein>
<gene>
    <name evidence="2" type="ORF">KI387_008647</name>
</gene>
<feature type="non-terminal residue" evidence="2">
    <location>
        <position position="1"/>
    </location>
</feature>
<comment type="caution">
    <text evidence="2">The sequence shown here is derived from an EMBL/GenBank/DDBJ whole genome shotgun (WGS) entry which is preliminary data.</text>
</comment>
<accession>A0AA38CT78</accession>
<keyword evidence="3" id="KW-1185">Reference proteome</keyword>